<evidence type="ECO:0000256" key="1">
    <source>
        <dbReference type="SAM" id="MobiDB-lite"/>
    </source>
</evidence>
<evidence type="ECO:0000313" key="3">
    <source>
        <dbReference type="Proteomes" id="UP000694865"/>
    </source>
</evidence>
<proteinExistence type="predicted"/>
<dbReference type="Proteomes" id="UP000694865">
    <property type="component" value="Unplaced"/>
</dbReference>
<keyword evidence="2" id="KW-0472">Membrane</keyword>
<reference evidence="4" key="1">
    <citation type="submission" date="2025-08" db="UniProtKB">
        <authorList>
            <consortium name="RefSeq"/>
        </authorList>
    </citation>
    <scope>IDENTIFICATION</scope>
    <source>
        <tissue evidence="4">Testes</tissue>
    </source>
</reference>
<gene>
    <name evidence="4" type="primary">LOC100370032</name>
</gene>
<feature type="region of interest" description="Disordered" evidence="1">
    <location>
        <begin position="99"/>
        <end position="128"/>
    </location>
</feature>
<feature type="compositionally biased region" description="Polar residues" evidence="1">
    <location>
        <begin position="174"/>
        <end position="185"/>
    </location>
</feature>
<protein>
    <submittedName>
        <fullName evidence="4">Uncharacterized protein LOC100370032</fullName>
    </submittedName>
</protein>
<sequence>MAEPKPEGSGITELGSETNTTDLDLAPERTAPRPAAPVEKRINARAANNGSVRMKLKKVDEYEVKDAQMNAVFGVAPRDVKNTLKVNPLYDQGTGVIEVSESDAQNARSKRPNDDGSHRNSRADSEEGEAKIGYSTNFMLGRTKQENGEVKKQENEKRLKTQGRVMPSRIHRNASLSSMTPNGASNGYYKDEESYRSSPPDQRTRRWRLIMLLILIILILALVLVLVLYFLTQGIAR</sequence>
<keyword evidence="2" id="KW-0812">Transmembrane</keyword>
<name>A0ABM0GZ96_SACKO</name>
<evidence type="ECO:0000256" key="2">
    <source>
        <dbReference type="SAM" id="Phobius"/>
    </source>
</evidence>
<feature type="transmembrane region" description="Helical" evidence="2">
    <location>
        <begin position="209"/>
        <end position="231"/>
    </location>
</feature>
<keyword evidence="2" id="KW-1133">Transmembrane helix</keyword>
<feature type="compositionally biased region" description="Basic and acidic residues" evidence="1">
    <location>
        <begin position="143"/>
        <end position="159"/>
    </location>
</feature>
<organism evidence="3 4">
    <name type="scientific">Saccoglossus kowalevskii</name>
    <name type="common">Acorn worm</name>
    <dbReference type="NCBI Taxonomy" id="10224"/>
    <lineage>
        <taxon>Eukaryota</taxon>
        <taxon>Metazoa</taxon>
        <taxon>Hemichordata</taxon>
        <taxon>Enteropneusta</taxon>
        <taxon>Harrimaniidae</taxon>
        <taxon>Saccoglossus</taxon>
    </lineage>
</organism>
<dbReference type="GeneID" id="100370032"/>
<keyword evidence="3" id="KW-1185">Reference proteome</keyword>
<accession>A0ABM0GZ96</accession>
<feature type="region of interest" description="Disordered" evidence="1">
    <location>
        <begin position="143"/>
        <end position="200"/>
    </location>
</feature>
<feature type="compositionally biased region" description="Basic and acidic residues" evidence="1">
    <location>
        <begin position="111"/>
        <end position="128"/>
    </location>
</feature>
<feature type="region of interest" description="Disordered" evidence="1">
    <location>
        <begin position="1"/>
        <end position="50"/>
    </location>
</feature>
<evidence type="ECO:0000313" key="4">
    <source>
        <dbReference type="RefSeq" id="XP_002740690.1"/>
    </source>
</evidence>
<dbReference type="RefSeq" id="XP_002740690.1">
    <property type="nucleotide sequence ID" value="XM_002740644.2"/>
</dbReference>